<gene>
    <name evidence="5" type="primary">pnbA_0</name>
    <name evidence="5" type="ORF">LSUE1_G007593</name>
</gene>
<feature type="chain" id="PRO_5035766490" evidence="3">
    <location>
        <begin position="19"/>
        <end position="846"/>
    </location>
</feature>
<name>A0A8T9BZJ6_9HELO</name>
<evidence type="ECO:0000259" key="4">
    <source>
        <dbReference type="Pfam" id="PF00135"/>
    </source>
</evidence>
<dbReference type="OrthoDB" id="408631at2759"/>
<dbReference type="Gene3D" id="3.40.50.1820">
    <property type="entry name" value="alpha/beta hydrolase"/>
    <property type="match status" value="1"/>
</dbReference>
<evidence type="ECO:0000313" key="5">
    <source>
        <dbReference type="EMBL" id="TVY73214.1"/>
    </source>
</evidence>
<protein>
    <submittedName>
        <fullName evidence="5">Para-nitrobenzyl esterase</fullName>
    </submittedName>
</protein>
<comment type="similarity">
    <text evidence="1">Belongs to the type-B carboxylesterase/lipase family.</text>
</comment>
<dbReference type="PANTHER" id="PTHR43142">
    <property type="entry name" value="CARBOXYLIC ESTER HYDROLASE"/>
    <property type="match status" value="1"/>
</dbReference>
<proteinExistence type="inferred from homology"/>
<feature type="signal peptide" evidence="3">
    <location>
        <begin position="1"/>
        <end position="18"/>
    </location>
</feature>
<dbReference type="PROSITE" id="PS00122">
    <property type="entry name" value="CARBOXYLESTERASE_B_1"/>
    <property type="match status" value="1"/>
</dbReference>
<dbReference type="FunFam" id="3.40.50.1820:FF:000342">
    <property type="entry name" value="Carboxylic ester hydrolase"/>
    <property type="match status" value="1"/>
</dbReference>
<keyword evidence="2" id="KW-0378">Hydrolase</keyword>
<reference evidence="5 6" key="1">
    <citation type="submission" date="2018-05" db="EMBL/GenBank/DDBJ databases">
        <title>Genome sequencing and assembly of the regulated plant pathogen Lachnellula willkommii and related sister species for the development of diagnostic species identification markers.</title>
        <authorList>
            <person name="Giroux E."/>
            <person name="Bilodeau G."/>
        </authorList>
    </citation>
    <scope>NUCLEOTIDE SEQUENCE [LARGE SCALE GENOMIC DNA]</scope>
    <source>
        <strain evidence="5 6">CBS 268.59</strain>
    </source>
</reference>
<organism evidence="5 6">
    <name type="scientific">Lachnellula suecica</name>
    <dbReference type="NCBI Taxonomy" id="602035"/>
    <lineage>
        <taxon>Eukaryota</taxon>
        <taxon>Fungi</taxon>
        <taxon>Dikarya</taxon>
        <taxon>Ascomycota</taxon>
        <taxon>Pezizomycotina</taxon>
        <taxon>Leotiomycetes</taxon>
        <taxon>Helotiales</taxon>
        <taxon>Lachnaceae</taxon>
        <taxon>Lachnellula</taxon>
    </lineage>
</organism>
<dbReference type="InterPro" id="IPR002018">
    <property type="entry name" value="CarbesteraseB"/>
</dbReference>
<evidence type="ECO:0000256" key="1">
    <source>
        <dbReference type="ARBA" id="ARBA00005964"/>
    </source>
</evidence>
<feature type="domain" description="Carboxylesterase type B" evidence="4">
    <location>
        <begin position="154"/>
        <end position="623"/>
    </location>
</feature>
<keyword evidence="3" id="KW-0732">Signal</keyword>
<dbReference type="GO" id="GO:0016787">
    <property type="term" value="F:hydrolase activity"/>
    <property type="evidence" value="ECO:0007669"/>
    <property type="project" value="UniProtKB-KW"/>
</dbReference>
<evidence type="ECO:0000256" key="3">
    <source>
        <dbReference type="SAM" id="SignalP"/>
    </source>
</evidence>
<dbReference type="InterPro" id="IPR019826">
    <property type="entry name" value="Carboxylesterase_B_AS"/>
</dbReference>
<evidence type="ECO:0000256" key="2">
    <source>
        <dbReference type="ARBA" id="ARBA00022801"/>
    </source>
</evidence>
<keyword evidence="6" id="KW-1185">Reference proteome</keyword>
<dbReference type="SUPFAM" id="SSF53474">
    <property type="entry name" value="alpha/beta-Hydrolases"/>
    <property type="match status" value="2"/>
</dbReference>
<dbReference type="Pfam" id="PF00135">
    <property type="entry name" value="COesterase"/>
    <property type="match status" value="1"/>
</dbReference>
<dbReference type="Proteomes" id="UP000469558">
    <property type="component" value="Unassembled WGS sequence"/>
</dbReference>
<evidence type="ECO:0000313" key="6">
    <source>
        <dbReference type="Proteomes" id="UP000469558"/>
    </source>
</evidence>
<dbReference type="PANTHER" id="PTHR43142:SF3">
    <property type="entry name" value="PUTATIVE (AFU_ORTHOLOGUE AFUA_3G09070)-RELATED"/>
    <property type="match status" value="1"/>
</dbReference>
<dbReference type="EMBL" id="QGMK01001151">
    <property type="protein sequence ID" value="TVY73214.1"/>
    <property type="molecule type" value="Genomic_DNA"/>
</dbReference>
<accession>A0A8T9BZJ6</accession>
<dbReference type="InterPro" id="IPR029058">
    <property type="entry name" value="AB_hydrolase_fold"/>
</dbReference>
<sequence>MFLQFGVLLLASIPFSTAVANADTSLTLLYQNNLNASDDVNHIGFFILDEFNQKGAAGACKSLNEKLLSSATIRAHQSDLLQSLSYNAYAGRASRNQAYYIDGGVIEVTQGASNITFESNPRDSRELPVLCTQSSSGSQPGTSSATATNQINIVSGGNTYVGYRNEKSIRFLGIPYANKPQRFVYSTPYSPTGKTINATAYGAECAQSGAGSEDCLFLNIQTPYLPKKGSNKDLRPVMFWIHGGGFTGGTGADPGSDGGNLASREDILVVTINYRLSTLGFLAIPGTNITGNYGIADQINALDWTIKNIASFGGDPKQITIIGESAGAGSVRTLLGSPPAIGKYQGAVAMSNLGGGVDLGLTGGYATTYSSYLSIPASYAIAGQNIFSSAGCNQTSLDAQIACLKAVPALTLVGLSNVARYVVQDGHFVNTEQLIVNKKNGSAAHVPVIFGNVANDGASFSTYPKTPVISLSAGIQASLGISASAAQSIIVSGLFPFYDTGNFTLDSFNVSQRVATDNQFRCIDQETMYAASQSGVFESNYYYQMQRSVGGYDPNNLGGPPVTPGFPLGNPNLPYFKLHGADMPWVFGNFAAIRDADDLYSIQLTSGYFGAFVKTGDPNPDMKYLSVRGYEESAEAIQKTGKWGEVSGMGGPMKLLDYPSLSSGFQDVPQCAFLNYSLTYYENGGIMKKFLHKLSLRKENKKLPSSPTSAAPYHPTTLALHEIYSDPNPVLDVVTIHGHGGHYLRCWTHRVTSCLWLRDMLPAVFAAHNLPVRVLALSYGKGDEDNVGAKGIASFLIDQLKKREQQLGTLWIAHSFGGPLLKGVLSMDEGIADRTKEVFFFGVPQE</sequence>
<comment type="caution">
    <text evidence="5">The sequence shown here is derived from an EMBL/GenBank/DDBJ whole genome shotgun (WGS) entry which is preliminary data.</text>
</comment>
<dbReference type="AlphaFoldDB" id="A0A8T9BZJ6"/>